<proteinExistence type="predicted"/>
<keyword evidence="2" id="KW-0732">Signal</keyword>
<evidence type="ECO:0000256" key="1">
    <source>
        <dbReference type="SAM" id="MobiDB-lite"/>
    </source>
</evidence>
<organism evidence="3 4">
    <name type="scientific">Ephemerocybe angulata</name>
    <dbReference type="NCBI Taxonomy" id="980116"/>
    <lineage>
        <taxon>Eukaryota</taxon>
        <taxon>Fungi</taxon>
        <taxon>Dikarya</taxon>
        <taxon>Basidiomycota</taxon>
        <taxon>Agaricomycotina</taxon>
        <taxon>Agaricomycetes</taxon>
        <taxon>Agaricomycetidae</taxon>
        <taxon>Agaricales</taxon>
        <taxon>Agaricineae</taxon>
        <taxon>Psathyrellaceae</taxon>
        <taxon>Ephemerocybe</taxon>
    </lineage>
</organism>
<dbReference type="EMBL" id="JACGCI010000064">
    <property type="protein sequence ID" value="KAF6749292.1"/>
    <property type="molecule type" value="Genomic_DNA"/>
</dbReference>
<gene>
    <name evidence="3" type="ORF">DFP72DRAFT_544691</name>
</gene>
<feature type="chain" id="PRO_5034905537" evidence="2">
    <location>
        <begin position="21"/>
        <end position="242"/>
    </location>
</feature>
<name>A0A8H6HN79_9AGAR</name>
<comment type="caution">
    <text evidence="3">The sequence shown here is derived from an EMBL/GenBank/DDBJ whole genome shotgun (WGS) entry which is preliminary data.</text>
</comment>
<keyword evidence="4" id="KW-1185">Reference proteome</keyword>
<sequence>MVAFALRFFVLASCIYSCIAAAIPSIIDISSLADLDGGDPVCEGARRQVIASLRASSRDVVRVGSAAANNPVVRNAVSNAQTGMGDATSGITQVAFALLAGDEPTKASRDLIAKGFSAVKTALEALSKVSPIIKARVARARTSLNRAVAAGNKLVVDCGGSDPIDLPESGVGKTITLTPAALRAGATATGANTATSDAPSPATTATATDGEAEATPIVASASPGVAAETGVESVADASPTTG</sequence>
<evidence type="ECO:0000313" key="3">
    <source>
        <dbReference type="EMBL" id="KAF6749292.1"/>
    </source>
</evidence>
<dbReference type="OrthoDB" id="3178264at2759"/>
<accession>A0A8H6HN79</accession>
<dbReference type="Proteomes" id="UP000521943">
    <property type="component" value="Unassembled WGS sequence"/>
</dbReference>
<reference evidence="3 4" key="1">
    <citation type="submission" date="2020-07" db="EMBL/GenBank/DDBJ databases">
        <title>Comparative genomics of pyrophilous fungi reveals a link between fire events and developmental genes.</title>
        <authorList>
            <consortium name="DOE Joint Genome Institute"/>
            <person name="Steindorff A.S."/>
            <person name="Carver A."/>
            <person name="Calhoun S."/>
            <person name="Stillman K."/>
            <person name="Liu H."/>
            <person name="Lipzen A."/>
            <person name="Pangilinan J."/>
            <person name="Labutti K."/>
            <person name="Bruns T.D."/>
            <person name="Grigoriev I.V."/>
        </authorList>
    </citation>
    <scope>NUCLEOTIDE SEQUENCE [LARGE SCALE GENOMIC DNA]</scope>
    <source>
        <strain evidence="3 4">CBS 144469</strain>
    </source>
</reference>
<evidence type="ECO:0000313" key="4">
    <source>
        <dbReference type="Proteomes" id="UP000521943"/>
    </source>
</evidence>
<feature type="region of interest" description="Disordered" evidence="1">
    <location>
        <begin position="188"/>
        <end position="242"/>
    </location>
</feature>
<feature type="compositionally biased region" description="Low complexity" evidence="1">
    <location>
        <begin position="188"/>
        <end position="215"/>
    </location>
</feature>
<evidence type="ECO:0000256" key="2">
    <source>
        <dbReference type="SAM" id="SignalP"/>
    </source>
</evidence>
<protein>
    <submittedName>
        <fullName evidence="3">Uncharacterized protein</fullName>
    </submittedName>
</protein>
<feature type="signal peptide" evidence="2">
    <location>
        <begin position="1"/>
        <end position="20"/>
    </location>
</feature>
<dbReference type="AlphaFoldDB" id="A0A8H6HN79"/>